<evidence type="ECO:0000256" key="4">
    <source>
        <dbReference type="PIRSR" id="PIRSR036289-50"/>
    </source>
</evidence>
<organism evidence="9 10">
    <name type="scientific">Clostridium folliculivorans</name>
    <dbReference type="NCBI Taxonomy" id="2886038"/>
    <lineage>
        <taxon>Bacteria</taxon>
        <taxon>Bacillati</taxon>
        <taxon>Bacillota</taxon>
        <taxon>Clostridia</taxon>
        <taxon>Eubacteriales</taxon>
        <taxon>Clostridiaceae</taxon>
        <taxon>Clostridium</taxon>
    </lineage>
</organism>
<dbReference type="InterPro" id="IPR008928">
    <property type="entry name" value="6-hairpin_glycosidase_sf"/>
</dbReference>
<dbReference type="SUPFAM" id="SSF48208">
    <property type="entry name" value="Six-hairpin glycosidases"/>
    <property type="match status" value="1"/>
</dbReference>
<dbReference type="Gene3D" id="2.60.420.10">
    <property type="entry name" value="Maltose phosphorylase, domain 3"/>
    <property type="match status" value="1"/>
</dbReference>
<feature type="binding site" evidence="5">
    <location>
        <begin position="600"/>
        <end position="601"/>
    </location>
    <ligand>
        <name>substrate</name>
    </ligand>
</feature>
<dbReference type="InterPro" id="IPR017045">
    <property type="entry name" value="Malt_Pase/Glycosyl_Hdrlase"/>
</dbReference>
<sequence length="744" mass="86630">MKFNKFDKLWCIKEDQFNVNNNKYYEGIFTQGNGFMSIRGSFEEGINDAPQDEEYIRMPANVTLETARNPRSKWGTYVPGIVGIHPLLKEEIINLPCFLEVILCFEDEKLDTERCEIEEYTRWLDLRDATLNRIFIWNTKCGAKLELKYSRFISLNDKNICAQQIKIKLLKGNGKLKINSGINGNVRTNGYNHLNNIEMSFTDEKDVLVKTTTDKGDSITQISSTQSMNGEAWDEKLGTNVAFLESNVPMNENEEITINKYNILITDRDTEKDLMLTKGMELLKRAKESGFDKLYEVHKLKWDEKWENSDIKIGGNDNLQIAIRMSIYHLIRSNAEKDSRVAICAKGYAGEAYFGRYFWDTEIYMLPYYIYTNPEAARNLILFRYNTLEGAKKNAKHYGYNGARYPWESSVTGEEQCPLWQYADHEIHVTADIAYAIWHYYMATNDEEFMQNYGIDILVETSRYWIDRVDKNEKGYYELLGVMGPDEYLPLTRNNSYTNRMVKFNLSKTIEYIDKIKKSNVDFYISIAQRLNLRESEIENFSEVQAKLVLCYDKDTEIVPQSEDFYKYADLDFLTIWKDRSKPFGHFISQEKNYRSKALKQADVLELMVLFQKEFSREQIIKAYEYYEPITTHDSSLSAAIHSIICCWIGKEEDTEKFLNKAIDIDMSLEKKGAEEGIHIANCGGLWQLVVFGFAGLKSPMDSEELKFEPKLPKSINSMDFSIIWHNKSYNVSINKDGYEVKAK</sequence>
<dbReference type="PANTHER" id="PTHR11051:SF8">
    <property type="entry name" value="PROTEIN-GLUCOSYLGALACTOSYLHYDROXYLYSINE GLUCOSIDASE"/>
    <property type="match status" value="1"/>
</dbReference>
<dbReference type="PANTHER" id="PTHR11051">
    <property type="entry name" value="GLYCOSYL HYDROLASE-RELATED"/>
    <property type="match status" value="1"/>
</dbReference>
<dbReference type="EMBL" id="BQXY01000001">
    <property type="protein sequence ID" value="GKU23671.1"/>
    <property type="molecule type" value="Genomic_DNA"/>
</dbReference>
<dbReference type="InterPro" id="IPR005194">
    <property type="entry name" value="Glyco_hydro_65_C"/>
</dbReference>
<feature type="domain" description="Glycoside hydrolase family 65 C-terminal" evidence="7">
    <location>
        <begin position="702"/>
        <end position="742"/>
    </location>
</feature>
<dbReference type="PIRSF" id="PIRSF036289">
    <property type="entry name" value="Glycosyl_hydrolase_malt_phosph"/>
    <property type="match status" value="1"/>
</dbReference>
<feature type="binding site" evidence="5">
    <location>
        <begin position="359"/>
        <end position="360"/>
    </location>
    <ligand>
        <name>substrate</name>
    </ligand>
</feature>
<keyword evidence="10" id="KW-1185">Reference proteome</keyword>
<dbReference type="GO" id="GO:0016757">
    <property type="term" value="F:glycosyltransferase activity"/>
    <property type="evidence" value="ECO:0007669"/>
    <property type="project" value="UniProtKB-KW"/>
</dbReference>
<evidence type="ECO:0000259" key="7">
    <source>
        <dbReference type="Pfam" id="PF03633"/>
    </source>
</evidence>
<gene>
    <name evidence="9" type="primary">mapA</name>
    <name evidence="9" type="ORF">CFOLD11_04970</name>
</gene>
<evidence type="ECO:0000259" key="6">
    <source>
        <dbReference type="Pfam" id="PF03632"/>
    </source>
</evidence>
<dbReference type="GO" id="GO:0004553">
    <property type="term" value="F:hydrolase activity, hydrolyzing O-glycosyl compounds"/>
    <property type="evidence" value="ECO:0007669"/>
    <property type="project" value="TreeGrafter"/>
</dbReference>
<dbReference type="InterPro" id="IPR005195">
    <property type="entry name" value="Glyco_hydro_65_M"/>
</dbReference>
<name>A0A9W6D997_9CLOT</name>
<evidence type="ECO:0000256" key="3">
    <source>
        <dbReference type="ARBA" id="ARBA00022679"/>
    </source>
</evidence>
<dbReference type="Proteomes" id="UP001057868">
    <property type="component" value="Unassembled WGS sequence"/>
</dbReference>
<evidence type="ECO:0000256" key="1">
    <source>
        <dbReference type="ARBA" id="ARBA00006768"/>
    </source>
</evidence>
<dbReference type="Pfam" id="PF03636">
    <property type="entry name" value="Glyco_hydro_65N"/>
    <property type="match status" value="1"/>
</dbReference>
<evidence type="ECO:0000313" key="9">
    <source>
        <dbReference type="EMBL" id="GKU23671.1"/>
    </source>
</evidence>
<evidence type="ECO:0000256" key="5">
    <source>
        <dbReference type="PIRSR" id="PIRSR036289-51"/>
    </source>
</evidence>
<feature type="domain" description="Glycoside hydrolase family 65 N-terminal" evidence="8">
    <location>
        <begin position="14"/>
        <end position="268"/>
    </location>
</feature>
<dbReference type="GO" id="GO:0030246">
    <property type="term" value="F:carbohydrate binding"/>
    <property type="evidence" value="ECO:0007669"/>
    <property type="project" value="InterPro"/>
</dbReference>
<dbReference type="InterPro" id="IPR005196">
    <property type="entry name" value="Glyco_hydro_65_N"/>
</dbReference>
<proteinExistence type="inferred from homology"/>
<evidence type="ECO:0000259" key="8">
    <source>
        <dbReference type="Pfam" id="PF03636"/>
    </source>
</evidence>
<dbReference type="AlphaFoldDB" id="A0A9W6D997"/>
<dbReference type="RefSeq" id="WP_261850730.1">
    <property type="nucleotide sequence ID" value="NZ_BQXY01000001.1"/>
</dbReference>
<keyword evidence="3" id="KW-0808">Transferase</keyword>
<dbReference type="SUPFAM" id="SSF74650">
    <property type="entry name" value="Galactose mutarotase-like"/>
    <property type="match status" value="1"/>
</dbReference>
<dbReference type="Pfam" id="PF03633">
    <property type="entry name" value="Glyco_hydro_65C"/>
    <property type="match status" value="1"/>
</dbReference>
<dbReference type="Gene3D" id="2.70.98.40">
    <property type="entry name" value="Glycoside hydrolase, family 65, N-terminal domain"/>
    <property type="match status" value="1"/>
</dbReference>
<comment type="similarity">
    <text evidence="1">Belongs to the glycosyl hydrolase 65 family.</text>
</comment>
<keyword evidence="2" id="KW-0328">Glycosyltransferase</keyword>
<dbReference type="GO" id="GO:0005975">
    <property type="term" value="P:carbohydrate metabolic process"/>
    <property type="evidence" value="ECO:0007669"/>
    <property type="project" value="InterPro"/>
</dbReference>
<accession>A0A9W6D997</accession>
<evidence type="ECO:0000256" key="2">
    <source>
        <dbReference type="ARBA" id="ARBA00022676"/>
    </source>
</evidence>
<evidence type="ECO:0000313" key="10">
    <source>
        <dbReference type="Proteomes" id="UP001057868"/>
    </source>
</evidence>
<dbReference type="Pfam" id="PF03632">
    <property type="entry name" value="Glyco_hydro_65m"/>
    <property type="match status" value="1"/>
</dbReference>
<dbReference type="InterPro" id="IPR037018">
    <property type="entry name" value="GH65_N"/>
</dbReference>
<dbReference type="Gene3D" id="1.50.10.10">
    <property type="match status" value="1"/>
</dbReference>
<dbReference type="InterPro" id="IPR011013">
    <property type="entry name" value="Gal_mutarotase_sf_dom"/>
</dbReference>
<dbReference type="InterPro" id="IPR012341">
    <property type="entry name" value="6hp_glycosidase-like_sf"/>
</dbReference>
<feature type="domain" description="Glycoside hydrolase family 65 central catalytic" evidence="6">
    <location>
        <begin position="324"/>
        <end position="688"/>
    </location>
</feature>
<comment type="caution">
    <text evidence="9">The sequence shown here is derived from an EMBL/GenBank/DDBJ whole genome shotgun (WGS) entry which is preliminary data.</text>
</comment>
<feature type="active site" description="Proton donor" evidence="4">
    <location>
        <position position="487"/>
    </location>
</feature>
<protein>
    <submittedName>
        <fullName evidence="9">Maltose phosphorylase</fullName>
    </submittedName>
</protein>
<reference evidence="9" key="1">
    <citation type="journal article" date="2023" name="Int. J. Syst. Evol. Microbiol.">
        <title>&lt;i&gt;Clostridium folliculivorans&lt;/i&gt; sp. nov., isolated from soil samples of an organic paddy in Japan.</title>
        <authorList>
            <person name="Tazawa J."/>
            <person name="Kobayashi H."/>
            <person name="Tanizawa Y."/>
            <person name="Uchino A."/>
            <person name="Tanaka F."/>
            <person name="Urashima Y."/>
            <person name="Miura S."/>
            <person name="Sakamoto M."/>
            <person name="Ohkuma M."/>
            <person name="Tohno M."/>
        </authorList>
    </citation>
    <scope>NUCLEOTIDE SEQUENCE</scope>
    <source>
        <strain evidence="9">D1-1</strain>
    </source>
</reference>